<feature type="domain" description="WW" evidence="2">
    <location>
        <begin position="319"/>
        <end position="350"/>
    </location>
</feature>
<evidence type="ECO:0000259" key="2">
    <source>
        <dbReference type="PROSITE" id="PS50020"/>
    </source>
</evidence>
<dbReference type="PANTHER" id="PTHR15629:SF2">
    <property type="entry name" value="SH3 DOMAIN-CONTAINING YSC84-LIKE PROTEIN 1"/>
    <property type="match status" value="1"/>
</dbReference>
<name>A0A2R5GDC6_9STRA</name>
<feature type="region of interest" description="Disordered" evidence="1">
    <location>
        <begin position="225"/>
        <end position="247"/>
    </location>
</feature>
<dbReference type="InterPro" id="IPR051702">
    <property type="entry name" value="SH3_domain_YSC84-like"/>
</dbReference>
<dbReference type="AlphaFoldDB" id="A0A2R5GDC6"/>
<evidence type="ECO:0000313" key="4">
    <source>
        <dbReference type="Proteomes" id="UP000241890"/>
    </source>
</evidence>
<accession>A0A2R5GDC6</accession>
<feature type="compositionally biased region" description="Pro residues" evidence="1">
    <location>
        <begin position="303"/>
        <end position="320"/>
    </location>
</feature>
<sequence>MGISDRIKLRSTVPNAAKTLNEMANPKYVSQDKAIPRMLLQHCKGIAFVTVYKAGIMMIGGNVGGGCVVVKVKDSSQPGGYRWSAPLSVQAGGLGGGFVFGAEKISSVIILNTTSAIKGFTGDKQISFGGSASLAVGPVGRNAEASVGLSDNKKIVPAYSYSLAKGAYIGGTLEGAILKVNDSDNREFYGRDVTPAEILGGHVDPPPICNVLYETLHEIMGVVMDSGTGASSPQGPQRTSLAQGASQGLGASGKALLRSGFSDADNEGNDGLPPGWKQAYAEDGRAYYYNDKGETSWERPAAPRRPGPPPPPPKTQPPASLPAGWQELTAPDGRKYYAKGSTTQWERPTA</sequence>
<proteinExistence type="predicted"/>
<feature type="domain" description="WW" evidence="2">
    <location>
        <begin position="270"/>
        <end position="302"/>
    </location>
</feature>
<dbReference type="CDD" id="cd00201">
    <property type="entry name" value="WW"/>
    <property type="match status" value="2"/>
</dbReference>
<feature type="compositionally biased region" description="Polar residues" evidence="1">
    <location>
        <begin position="340"/>
        <end position="350"/>
    </location>
</feature>
<dbReference type="Gene3D" id="2.20.70.10">
    <property type="match status" value="2"/>
</dbReference>
<dbReference type="SUPFAM" id="SSF51045">
    <property type="entry name" value="WW domain"/>
    <property type="match status" value="2"/>
</dbReference>
<dbReference type="Pfam" id="PF00397">
    <property type="entry name" value="WW"/>
    <property type="match status" value="1"/>
</dbReference>
<dbReference type="Pfam" id="PF04366">
    <property type="entry name" value="Ysc84"/>
    <property type="match status" value="1"/>
</dbReference>
<dbReference type="Proteomes" id="UP000241890">
    <property type="component" value="Unassembled WGS sequence"/>
</dbReference>
<dbReference type="PANTHER" id="PTHR15629">
    <property type="entry name" value="SH3YL1 PROTEIN"/>
    <property type="match status" value="1"/>
</dbReference>
<dbReference type="PROSITE" id="PS50020">
    <property type="entry name" value="WW_DOMAIN_2"/>
    <property type="match status" value="2"/>
</dbReference>
<protein>
    <submittedName>
        <fullName evidence="3">SH3 domain-containing YSC84-like protein 1</fullName>
    </submittedName>
</protein>
<keyword evidence="4" id="KW-1185">Reference proteome</keyword>
<dbReference type="PROSITE" id="PS01159">
    <property type="entry name" value="WW_DOMAIN_1"/>
    <property type="match status" value="1"/>
</dbReference>
<dbReference type="InterPro" id="IPR001202">
    <property type="entry name" value="WW_dom"/>
</dbReference>
<dbReference type="InterPro" id="IPR036020">
    <property type="entry name" value="WW_dom_sf"/>
</dbReference>
<gene>
    <name evidence="3" type="ORF">FCC1311_051832</name>
</gene>
<dbReference type="InParanoid" id="A0A2R5GDC6"/>
<dbReference type="OrthoDB" id="443981at2759"/>
<dbReference type="EMBL" id="BEYU01000051">
    <property type="protein sequence ID" value="GBG28962.1"/>
    <property type="molecule type" value="Genomic_DNA"/>
</dbReference>
<feature type="region of interest" description="Disordered" evidence="1">
    <location>
        <begin position="293"/>
        <end position="350"/>
    </location>
</feature>
<dbReference type="GO" id="GO:0035091">
    <property type="term" value="F:phosphatidylinositol binding"/>
    <property type="evidence" value="ECO:0007669"/>
    <property type="project" value="TreeGrafter"/>
</dbReference>
<evidence type="ECO:0000256" key="1">
    <source>
        <dbReference type="SAM" id="MobiDB-lite"/>
    </source>
</evidence>
<dbReference type="InterPro" id="IPR007461">
    <property type="entry name" value="Ysc84_actin-binding"/>
</dbReference>
<reference evidence="3 4" key="1">
    <citation type="submission" date="2017-12" db="EMBL/GenBank/DDBJ databases">
        <title>Sequencing, de novo assembly and annotation of complete genome of a new Thraustochytrid species, strain FCC1311.</title>
        <authorList>
            <person name="Sedici K."/>
            <person name="Godart F."/>
            <person name="Aiese Cigliano R."/>
            <person name="Sanseverino W."/>
            <person name="Barakat M."/>
            <person name="Ortet P."/>
            <person name="Marechal E."/>
            <person name="Cagnac O."/>
            <person name="Amato A."/>
        </authorList>
    </citation>
    <scope>NUCLEOTIDE SEQUENCE [LARGE SCALE GENOMIC DNA]</scope>
</reference>
<organism evidence="3 4">
    <name type="scientific">Hondaea fermentalgiana</name>
    <dbReference type="NCBI Taxonomy" id="2315210"/>
    <lineage>
        <taxon>Eukaryota</taxon>
        <taxon>Sar</taxon>
        <taxon>Stramenopiles</taxon>
        <taxon>Bigyra</taxon>
        <taxon>Labyrinthulomycetes</taxon>
        <taxon>Thraustochytrida</taxon>
        <taxon>Thraustochytriidae</taxon>
        <taxon>Hondaea</taxon>
    </lineage>
</organism>
<feature type="compositionally biased region" description="Polar residues" evidence="1">
    <location>
        <begin position="228"/>
        <end position="239"/>
    </location>
</feature>
<evidence type="ECO:0000313" key="3">
    <source>
        <dbReference type="EMBL" id="GBG28962.1"/>
    </source>
</evidence>
<dbReference type="SMART" id="SM00456">
    <property type="entry name" value="WW"/>
    <property type="match status" value="2"/>
</dbReference>
<comment type="caution">
    <text evidence="3">The sequence shown here is derived from an EMBL/GenBank/DDBJ whole genome shotgun (WGS) entry which is preliminary data.</text>
</comment>